<gene>
    <name evidence="7" type="primary">rpsM</name>
    <name evidence="10" type="ORF">UR67_C0004G0067</name>
</gene>
<reference evidence="10 11" key="1">
    <citation type="journal article" date="2015" name="Nature">
        <title>rRNA introns, odd ribosomes, and small enigmatic genomes across a large radiation of phyla.</title>
        <authorList>
            <person name="Brown C.T."/>
            <person name="Hug L.A."/>
            <person name="Thomas B.C."/>
            <person name="Sharon I."/>
            <person name="Castelle C.J."/>
            <person name="Singh A."/>
            <person name="Wilkins M.J."/>
            <person name="Williams K.H."/>
            <person name="Banfield J.F."/>
        </authorList>
    </citation>
    <scope>NUCLEOTIDE SEQUENCE [LARGE SCALE GENOMIC DNA]</scope>
</reference>
<dbReference type="InterPro" id="IPR001892">
    <property type="entry name" value="Ribosomal_uS13"/>
</dbReference>
<dbReference type="GO" id="GO:0006412">
    <property type="term" value="P:translation"/>
    <property type="evidence" value="ECO:0007669"/>
    <property type="project" value="UniProtKB-UniRule"/>
</dbReference>
<evidence type="ECO:0000256" key="9">
    <source>
        <dbReference type="SAM" id="MobiDB-lite"/>
    </source>
</evidence>
<keyword evidence="3 7" id="KW-0694">RNA-binding</keyword>
<dbReference type="GO" id="GO:0005829">
    <property type="term" value="C:cytosol"/>
    <property type="evidence" value="ECO:0007669"/>
    <property type="project" value="TreeGrafter"/>
</dbReference>
<evidence type="ECO:0000256" key="8">
    <source>
        <dbReference type="RuleBase" id="RU003830"/>
    </source>
</evidence>
<keyword evidence="5 7" id="KW-0687">Ribonucleoprotein</keyword>
<dbReference type="GO" id="GO:0019843">
    <property type="term" value="F:rRNA binding"/>
    <property type="evidence" value="ECO:0007669"/>
    <property type="project" value="UniProtKB-UniRule"/>
</dbReference>
<dbReference type="InterPro" id="IPR010979">
    <property type="entry name" value="Ribosomal_uS13-like_H2TH"/>
</dbReference>
<dbReference type="InterPro" id="IPR019980">
    <property type="entry name" value="Ribosomal_uS13_bac-type"/>
</dbReference>
<dbReference type="Pfam" id="PF00416">
    <property type="entry name" value="Ribosomal_S13"/>
    <property type="match status" value="1"/>
</dbReference>
<sequence length="127" mass="14837">MARISGVDIPNNKRVEYSLTYIFGVGVTSSRKILAAAKIDIDKRAKDLNEDEVARIQKIIDKDYQIEGDLRREIRDNIRRYSEIKSYRGQRHEKKLPARGQRTRHNARTKRGRRVTVGGMKRKLEKT</sequence>
<evidence type="ECO:0000256" key="6">
    <source>
        <dbReference type="ARBA" id="ARBA00035166"/>
    </source>
</evidence>
<proteinExistence type="inferred from homology"/>
<organism evidence="10 11">
    <name type="scientific">candidate division CPR3 bacterium GW2011_GWF2_35_18</name>
    <dbReference type="NCBI Taxonomy" id="1618350"/>
    <lineage>
        <taxon>Bacteria</taxon>
        <taxon>Bacteria division CPR3</taxon>
    </lineage>
</organism>
<keyword evidence="4 7" id="KW-0689">Ribosomal protein</keyword>
<evidence type="ECO:0000256" key="4">
    <source>
        <dbReference type="ARBA" id="ARBA00022980"/>
    </source>
</evidence>
<dbReference type="AlphaFoldDB" id="A0A0G0E349"/>
<evidence type="ECO:0000313" key="11">
    <source>
        <dbReference type="Proteomes" id="UP000034581"/>
    </source>
</evidence>
<evidence type="ECO:0000256" key="3">
    <source>
        <dbReference type="ARBA" id="ARBA00022884"/>
    </source>
</evidence>
<comment type="subunit">
    <text evidence="7">Part of the 30S ribosomal subunit. Forms a loose heterodimer with protein S19. Forms two bridges to the 50S subunit in the 70S ribosome.</text>
</comment>
<dbReference type="Gene3D" id="1.10.8.50">
    <property type="match status" value="1"/>
</dbReference>
<dbReference type="PANTHER" id="PTHR10871">
    <property type="entry name" value="30S RIBOSOMAL PROTEIN S13/40S RIBOSOMAL PROTEIN S18"/>
    <property type="match status" value="1"/>
</dbReference>
<comment type="caution">
    <text evidence="10">The sequence shown here is derived from an EMBL/GenBank/DDBJ whole genome shotgun (WGS) entry which is preliminary data.</text>
</comment>
<protein>
    <recommendedName>
        <fullName evidence="6 7">Small ribosomal subunit protein uS13</fullName>
    </recommendedName>
</protein>
<evidence type="ECO:0000256" key="1">
    <source>
        <dbReference type="ARBA" id="ARBA00008080"/>
    </source>
</evidence>
<feature type="region of interest" description="Disordered" evidence="9">
    <location>
        <begin position="85"/>
        <end position="127"/>
    </location>
</feature>
<accession>A0A0G0E349</accession>
<dbReference type="PIRSF" id="PIRSF002134">
    <property type="entry name" value="Ribosomal_S13"/>
    <property type="match status" value="1"/>
</dbReference>
<dbReference type="PATRIC" id="fig|1618350.3.peg.701"/>
<keyword evidence="7" id="KW-0820">tRNA-binding</keyword>
<dbReference type="SUPFAM" id="SSF46946">
    <property type="entry name" value="S13-like H2TH domain"/>
    <property type="match status" value="1"/>
</dbReference>
<feature type="compositionally biased region" description="Basic residues" evidence="9">
    <location>
        <begin position="101"/>
        <end position="127"/>
    </location>
</feature>
<evidence type="ECO:0000256" key="2">
    <source>
        <dbReference type="ARBA" id="ARBA00022730"/>
    </source>
</evidence>
<evidence type="ECO:0000256" key="7">
    <source>
        <dbReference type="HAMAP-Rule" id="MF_01315"/>
    </source>
</evidence>
<dbReference type="InterPro" id="IPR027437">
    <property type="entry name" value="Rbsml_uS13_C"/>
</dbReference>
<evidence type="ECO:0000313" key="10">
    <source>
        <dbReference type="EMBL" id="KKP69670.1"/>
    </source>
</evidence>
<dbReference type="Proteomes" id="UP000034581">
    <property type="component" value="Unassembled WGS sequence"/>
</dbReference>
<comment type="similarity">
    <text evidence="1 7 8">Belongs to the universal ribosomal protein uS13 family.</text>
</comment>
<dbReference type="GO" id="GO:0015935">
    <property type="term" value="C:small ribosomal subunit"/>
    <property type="evidence" value="ECO:0007669"/>
    <property type="project" value="TreeGrafter"/>
</dbReference>
<name>A0A0G0E349_UNCC3</name>
<dbReference type="PANTHER" id="PTHR10871:SF1">
    <property type="entry name" value="SMALL RIBOSOMAL SUBUNIT PROTEIN US13M"/>
    <property type="match status" value="1"/>
</dbReference>
<dbReference type="PROSITE" id="PS50159">
    <property type="entry name" value="RIBOSOMAL_S13_2"/>
    <property type="match status" value="1"/>
</dbReference>
<dbReference type="HAMAP" id="MF_01315">
    <property type="entry name" value="Ribosomal_uS13"/>
    <property type="match status" value="1"/>
</dbReference>
<dbReference type="Gene3D" id="4.10.910.10">
    <property type="entry name" value="30s ribosomal protein s13, domain 2"/>
    <property type="match status" value="1"/>
</dbReference>
<keyword evidence="2 7" id="KW-0699">rRNA-binding</keyword>
<comment type="function">
    <text evidence="7">Located at the top of the head of the 30S subunit, it contacts several helices of the 16S rRNA. In the 70S ribosome it contacts the 23S rRNA (bridge B1a) and protein L5 of the 50S subunit (bridge B1b), connecting the 2 subunits; these bridges are implicated in subunit movement. Contacts the tRNAs in the A and P-sites.</text>
</comment>
<dbReference type="NCBIfam" id="TIGR03631">
    <property type="entry name" value="uS13_bact"/>
    <property type="match status" value="1"/>
</dbReference>
<dbReference type="GO" id="GO:0000049">
    <property type="term" value="F:tRNA binding"/>
    <property type="evidence" value="ECO:0007669"/>
    <property type="project" value="UniProtKB-UniRule"/>
</dbReference>
<dbReference type="FunFam" id="1.10.8.50:FF:000001">
    <property type="entry name" value="30S ribosomal protein S13"/>
    <property type="match status" value="1"/>
</dbReference>
<dbReference type="STRING" id="1618350.UR67_C0004G0067"/>
<dbReference type="EMBL" id="LBQB01000004">
    <property type="protein sequence ID" value="KKP69670.1"/>
    <property type="molecule type" value="Genomic_DNA"/>
</dbReference>
<evidence type="ECO:0000256" key="5">
    <source>
        <dbReference type="ARBA" id="ARBA00023274"/>
    </source>
</evidence>
<dbReference type="GO" id="GO:0003735">
    <property type="term" value="F:structural constituent of ribosome"/>
    <property type="evidence" value="ECO:0007669"/>
    <property type="project" value="InterPro"/>
</dbReference>